<evidence type="ECO:0000313" key="3">
    <source>
        <dbReference type="Proteomes" id="UP001589647"/>
    </source>
</evidence>
<sequence>MTGSISLDQIAGITAFVDVEAPPPEETPTALMLFGTNQAAPVKIAAERYHAGLAPLIIATGGVNRHNGIIEGQVFQRLLLERDVPERAIRCEDKSANTWQNVEYALPFLDEALRSGLAITGVSKWYHCRTVRILKTLLPEIGSFYAVTWEPVYAGKLVTRTDWPSIPDGKRRVIREWEEVTRRVADGSLAATQRTDGAWR</sequence>
<protein>
    <submittedName>
        <fullName evidence="2">YdcF family protein</fullName>
    </submittedName>
</protein>
<keyword evidence="3" id="KW-1185">Reference proteome</keyword>
<dbReference type="InterPro" id="IPR051599">
    <property type="entry name" value="Cell_Envelope_Assoc"/>
</dbReference>
<accession>A0ABV5I7F1</accession>
<proteinExistence type="predicted"/>
<dbReference type="CDD" id="cd06259">
    <property type="entry name" value="YdcF-like"/>
    <property type="match status" value="1"/>
</dbReference>
<dbReference type="InterPro" id="IPR014729">
    <property type="entry name" value="Rossmann-like_a/b/a_fold"/>
</dbReference>
<dbReference type="Pfam" id="PF02698">
    <property type="entry name" value="DUF218"/>
    <property type="match status" value="1"/>
</dbReference>
<dbReference type="RefSeq" id="WP_189650551.1">
    <property type="nucleotide sequence ID" value="NZ_BMRC01000014.1"/>
</dbReference>
<organism evidence="2 3">
    <name type="scientific">Nonomuraea spiralis</name>
    <dbReference type="NCBI Taxonomy" id="46182"/>
    <lineage>
        <taxon>Bacteria</taxon>
        <taxon>Bacillati</taxon>
        <taxon>Actinomycetota</taxon>
        <taxon>Actinomycetes</taxon>
        <taxon>Streptosporangiales</taxon>
        <taxon>Streptosporangiaceae</taxon>
        <taxon>Nonomuraea</taxon>
    </lineage>
</organism>
<dbReference type="PANTHER" id="PTHR30336">
    <property type="entry name" value="INNER MEMBRANE PROTEIN, PROBABLE PERMEASE"/>
    <property type="match status" value="1"/>
</dbReference>
<feature type="domain" description="DUF218" evidence="1">
    <location>
        <begin position="40"/>
        <end position="177"/>
    </location>
</feature>
<comment type="caution">
    <text evidence="2">The sequence shown here is derived from an EMBL/GenBank/DDBJ whole genome shotgun (WGS) entry which is preliminary data.</text>
</comment>
<reference evidence="2 3" key="1">
    <citation type="submission" date="2024-09" db="EMBL/GenBank/DDBJ databases">
        <authorList>
            <person name="Sun Q."/>
            <person name="Mori K."/>
        </authorList>
    </citation>
    <scope>NUCLEOTIDE SEQUENCE [LARGE SCALE GENOMIC DNA]</scope>
    <source>
        <strain evidence="2 3">CCM 3426</strain>
    </source>
</reference>
<dbReference type="Proteomes" id="UP001589647">
    <property type="component" value="Unassembled WGS sequence"/>
</dbReference>
<name>A0ABV5I7F1_9ACTN</name>
<gene>
    <name evidence="2" type="ORF">ACFFV7_04465</name>
</gene>
<dbReference type="Gene3D" id="3.40.50.620">
    <property type="entry name" value="HUPs"/>
    <property type="match status" value="1"/>
</dbReference>
<dbReference type="EMBL" id="JBHMEI010000002">
    <property type="protein sequence ID" value="MFB9200439.1"/>
    <property type="molecule type" value="Genomic_DNA"/>
</dbReference>
<dbReference type="InterPro" id="IPR003848">
    <property type="entry name" value="DUF218"/>
</dbReference>
<dbReference type="PANTHER" id="PTHR30336:SF4">
    <property type="entry name" value="ENVELOPE BIOGENESIS FACTOR ELYC"/>
    <property type="match status" value="1"/>
</dbReference>
<evidence type="ECO:0000259" key="1">
    <source>
        <dbReference type="Pfam" id="PF02698"/>
    </source>
</evidence>
<evidence type="ECO:0000313" key="2">
    <source>
        <dbReference type="EMBL" id="MFB9200439.1"/>
    </source>
</evidence>